<proteinExistence type="predicted"/>
<dbReference type="EMBL" id="JADKNH010000005">
    <property type="protein sequence ID" value="MBF4693528.1"/>
    <property type="molecule type" value="Genomic_DNA"/>
</dbReference>
<gene>
    <name evidence="1" type="ORF">ISU02_10370</name>
</gene>
<name>A0ABR9ZTQ5_9FIRM</name>
<protein>
    <recommendedName>
        <fullName evidence="3">DUF4435 domain-containing protein</fullName>
    </recommendedName>
</protein>
<sequence length="345" mass="41333">MNNYNWLTPRRRRRQLFIVEGDHEKYELMQLLLKCYPELEVNLDDIIVYKTNIYMFYKDIEKKYSDGWDEDQIDLPWIISKNMDWEPLYKKDFTNILLIFDYERHDPNFSEEKIMIMQQYFNDVTNVGQLYLNYPMVESYQHLLQIPDREYIHRTIPVGLQPGQKYKSLIKDTMIAKSVNLPIKIKEILSQRFQLSDHEACNSCVEQLLQINDTKDLKEQIEEVLSDVLGINDLKTAKHQLADTLMRIGYLDSGVTYYGYMRKLFNHIIGHNIWKAHRIQSGEFEFSDSMIKEWFRNLKLDIILSVQNHVSRDTENGFIWILNTCVFLIPDYNFDLVEVEKILEK</sequence>
<evidence type="ECO:0000313" key="2">
    <source>
        <dbReference type="Proteomes" id="UP000614200"/>
    </source>
</evidence>
<reference evidence="1 2" key="1">
    <citation type="submission" date="2020-11" db="EMBL/GenBank/DDBJ databases">
        <title>Fusibacter basophilias sp. nov.</title>
        <authorList>
            <person name="Qiu D."/>
        </authorList>
    </citation>
    <scope>NUCLEOTIDE SEQUENCE [LARGE SCALE GENOMIC DNA]</scope>
    <source>
        <strain evidence="1 2">Q10-2</strain>
    </source>
</reference>
<evidence type="ECO:0008006" key="3">
    <source>
        <dbReference type="Google" id="ProtNLM"/>
    </source>
</evidence>
<organism evidence="1 2">
    <name type="scientific">Fusibacter ferrireducens</name>
    <dbReference type="NCBI Taxonomy" id="2785058"/>
    <lineage>
        <taxon>Bacteria</taxon>
        <taxon>Bacillati</taxon>
        <taxon>Bacillota</taxon>
        <taxon>Clostridia</taxon>
        <taxon>Eubacteriales</taxon>
        <taxon>Eubacteriales Family XII. Incertae Sedis</taxon>
        <taxon>Fusibacter</taxon>
    </lineage>
</organism>
<comment type="caution">
    <text evidence="1">The sequence shown here is derived from an EMBL/GenBank/DDBJ whole genome shotgun (WGS) entry which is preliminary data.</text>
</comment>
<dbReference type="Proteomes" id="UP000614200">
    <property type="component" value="Unassembled WGS sequence"/>
</dbReference>
<evidence type="ECO:0000313" key="1">
    <source>
        <dbReference type="EMBL" id="MBF4693528.1"/>
    </source>
</evidence>
<dbReference type="RefSeq" id="WP_194701755.1">
    <property type="nucleotide sequence ID" value="NZ_JADKNH010000005.1"/>
</dbReference>
<keyword evidence="2" id="KW-1185">Reference proteome</keyword>
<accession>A0ABR9ZTQ5</accession>